<evidence type="ECO:0000313" key="3">
    <source>
        <dbReference type="Proteomes" id="UP000030710"/>
    </source>
</evidence>
<dbReference type="Gene3D" id="3.10.180.10">
    <property type="entry name" value="2,3-Dihydroxybiphenyl 1,2-Dioxygenase, domain 1"/>
    <property type="match status" value="1"/>
</dbReference>
<dbReference type="PROSITE" id="PS51819">
    <property type="entry name" value="VOC"/>
    <property type="match status" value="1"/>
</dbReference>
<dbReference type="SUPFAM" id="SSF54593">
    <property type="entry name" value="Glyoxalase/Bleomycin resistance protein/Dihydroxybiphenyl dioxygenase"/>
    <property type="match status" value="1"/>
</dbReference>
<feature type="domain" description="VOC" evidence="1">
    <location>
        <begin position="1"/>
        <end position="85"/>
    </location>
</feature>
<sequence>MFLEAPGCAVELVKYHEPLDESAVGVGNNGIGAHHFAFEADDIDVWHNRVVNAGAAVTSEPADFGITPRFYCKDSKENIVELLEAK</sequence>
<gene>
    <name evidence="2" type="ORF">J07HQW2_02339</name>
</gene>
<accession>U1MZF6</accession>
<dbReference type="AlphaFoldDB" id="U1MZF6"/>
<reference evidence="2 3" key="1">
    <citation type="journal article" date="2013" name="PLoS ONE">
        <title>Assembly-driven community genomics of a hypersaline microbial ecosystem.</title>
        <authorList>
            <person name="Podell S."/>
            <person name="Ugalde J.A."/>
            <person name="Narasingarao P."/>
            <person name="Banfield J.F."/>
            <person name="Heidelberg K.B."/>
            <person name="Allen E.E."/>
        </authorList>
    </citation>
    <scope>NUCLEOTIDE SEQUENCE [LARGE SCALE GENOMIC DNA]</scope>
    <source>
        <strain evidence="3">J07HQW2</strain>
    </source>
</reference>
<dbReference type="Proteomes" id="UP000030710">
    <property type="component" value="Unassembled WGS sequence"/>
</dbReference>
<dbReference type="Pfam" id="PF00903">
    <property type="entry name" value="Glyoxalase"/>
    <property type="match status" value="1"/>
</dbReference>
<evidence type="ECO:0000313" key="2">
    <source>
        <dbReference type="EMBL" id="ERG95879.1"/>
    </source>
</evidence>
<dbReference type="EMBL" id="KE356561">
    <property type="protein sequence ID" value="ERG95879.1"/>
    <property type="molecule type" value="Genomic_DNA"/>
</dbReference>
<proteinExistence type="predicted"/>
<protein>
    <recommendedName>
        <fullName evidence="1">VOC domain-containing protein</fullName>
    </recommendedName>
</protein>
<dbReference type="HOGENOM" id="CLU_2490394_0_0_2"/>
<name>U1MZF6_9EURY</name>
<dbReference type="InterPro" id="IPR029068">
    <property type="entry name" value="Glyas_Bleomycin-R_OHBP_Dase"/>
</dbReference>
<dbReference type="InterPro" id="IPR004360">
    <property type="entry name" value="Glyas_Fos-R_dOase_dom"/>
</dbReference>
<dbReference type="InterPro" id="IPR037523">
    <property type="entry name" value="VOC_core"/>
</dbReference>
<organism evidence="2 3">
    <name type="scientific">Haloquadratum walsbyi J07HQW2</name>
    <dbReference type="NCBI Taxonomy" id="1238425"/>
    <lineage>
        <taxon>Archaea</taxon>
        <taxon>Methanobacteriati</taxon>
        <taxon>Methanobacteriota</taxon>
        <taxon>Stenosarchaea group</taxon>
        <taxon>Halobacteria</taxon>
        <taxon>Halobacteriales</taxon>
        <taxon>Haloferacaceae</taxon>
        <taxon>Haloquadratum</taxon>
    </lineage>
</organism>
<evidence type="ECO:0000259" key="1">
    <source>
        <dbReference type="PROSITE" id="PS51819"/>
    </source>
</evidence>
<dbReference type="RefSeq" id="WP_021055351.1">
    <property type="nucleotide sequence ID" value="NZ_KE356561.1"/>
</dbReference>